<dbReference type="PANTHER" id="PTHR47739">
    <property type="entry name" value="TRNA1(VAL) (ADENINE(37)-N6)-METHYLTRANSFERASE"/>
    <property type="match status" value="1"/>
</dbReference>
<evidence type="ECO:0000313" key="4">
    <source>
        <dbReference type="Proteomes" id="UP000310636"/>
    </source>
</evidence>
<dbReference type="GO" id="GO:0032259">
    <property type="term" value="P:methylation"/>
    <property type="evidence" value="ECO:0007669"/>
    <property type="project" value="UniProtKB-KW"/>
</dbReference>
<keyword evidence="3" id="KW-0808">Transferase</keyword>
<feature type="domain" description="Methyltransferase small" evidence="2">
    <location>
        <begin position="48"/>
        <end position="167"/>
    </location>
</feature>
<evidence type="ECO:0000256" key="1">
    <source>
        <dbReference type="SAM" id="MobiDB-lite"/>
    </source>
</evidence>
<name>A0A4S4BK80_9BACL</name>
<evidence type="ECO:0000313" key="3">
    <source>
        <dbReference type="EMBL" id="THF74528.1"/>
    </source>
</evidence>
<dbReference type="SUPFAM" id="SSF53335">
    <property type="entry name" value="S-adenosyl-L-methionine-dependent methyltransferases"/>
    <property type="match status" value="1"/>
</dbReference>
<sequence length="290" mass="32503">MPNGAGEAGRADNDNDTGRWGNREAEAQQRALLKPGERLDDLLTYELKIIQSQEVFSFSLDAVLLARFATVPPRGRVLDLCTGNGVIPLLLSTRTAARIDGVEIQPRLADMAKRSVALNGLAERIAIVRADLKQFDSPEGLYDAVTVNPPYMPVKSGERKENIHQAMARHELGCTLEDVAAACSRLVKRGGRVAMVHRPSRLAEIMEALRRNRLEPKRLRFIHSHAESEANMVLIEALKEGKPEIRLLPPLIVYHREREYTQELLDVFYGRRSELADHGNNDERTEAESQ</sequence>
<feature type="compositionally biased region" description="Basic and acidic residues" evidence="1">
    <location>
        <begin position="9"/>
        <end position="22"/>
    </location>
</feature>
<proteinExistence type="predicted"/>
<dbReference type="Pfam" id="PF05175">
    <property type="entry name" value="MTS"/>
    <property type="match status" value="1"/>
</dbReference>
<feature type="region of interest" description="Disordered" evidence="1">
    <location>
        <begin position="1"/>
        <end position="22"/>
    </location>
</feature>
<dbReference type="InterPro" id="IPR050210">
    <property type="entry name" value="tRNA_Adenine-N(6)_MTase"/>
</dbReference>
<reference evidence="3 4" key="1">
    <citation type="submission" date="2019-04" db="EMBL/GenBank/DDBJ databases">
        <title>Cohnella sp. nov. isolated from preserved vegetables.</title>
        <authorList>
            <person name="Lin S.-Y."/>
            <person name="Hung M.-H."/>
            <person name="Young C.-C."/>
        </authorList>
    </citation>
    <scope>NUCLEOTIDE SEQUENCE [LARGE SCALE GENOMIC DNA]</scope>
    <source>
        <strain evidence="3 4">CC-MHH1044</strain>
    </source>
</reference>
<dbReference type="CDD" id="cd02440">
    <property type="entry name" value="AdoMet_MTases"/>
    <property type="match status" value="1"/>
</dbReference>
<comment type="caution">
    <text evidence="3">The sequence shown here is derived from an EMBL/GenBank/DDBJ whole genome shotgun (WGS) entry which is preliminary data.</text>
</comment>
<dbReference type="RefSeq" id="WP_136372603.1">
    <property type="nucleotide sequence ID" value="NZ_SSOB01000040.1"/>
</dbReference>
<dbReference type="PANTHER" id="PTHR47739:SF1">
    <property type="entry name" value="TRNA1(VAL) (ADENINE(37)-N6)-METHYLTRANSFERASE"/>
    <property type="match status" value="1"/>
</dbReference>
<keyword evidence="3" id="KW-0489">Methyltransferase</keyword>
<dbReference type="Proteomes" id="UP000310636">
    <property type="component" value="Unassembled WGS sequence"/>
</dbReference>
<organism evidence="3 4">
    <name type="scientific">Cohnella fermenti</name>
    <dbReference type="NCBI Taxonomy" id="2565925"/>
    <lineage>
        <taxon>Bacteria</taxon>
        <taxon>Bacillati</taxon>
        <taxon>Bacillota</taxon>
        <taxon>Bacilli</taxon>
        <taxon>Bacillales</taxon>
        <taxon>Paenibacillaceae</taxon>
        <taxon>Cohnella</taxon>
    </lineage>
</organism>
<dbReference type="OrthoDB" id="9777257at2"/>
<dbReference type="Gene3D" id="3.40.50.150">
    <property type="entry name" value="Vaccinia Virus protein VP39"/>
    <property type="match status" value="1"/>
</dbReference>
<gene>
    <name evidence="3" type="ORF">E6C55_24910</name>
</gene>
<keyword evidence="4" id="KW-1185">Reference proteome</keyword>
<dbReference type="AlphaFoldDB" id="A0A4S4BK80"/>
<accession>A0A4S4BK80</accession>
<dbReference type="GO" id="GO:0008168">
    <property type="term" value="F:methyltransferase activity"/>
    <property type="evidence" value="ECO:0007669"/>
    <property type="project" value="UniProtKB-KW"/>
</dbReference>
<dbReference type="EMBL" id="SSOB01000040">
    <property type="protein sequence ID" value="THF74528.1"/>
    <property type="molecule type" value="Genomic_DNA"/>
</dbReference>
<dbReference type="InterPro" id="IPR007848">
    <property type="entry name" value="Small_mtfrase_dom"/>
</dbReference>
<protein>
    <submittedName>
        <fullName evidence="3">tRNA1(Val) (Adenine(37)-N6)-methyltransferase</fullName>
    </submittedName>
</protein>
<evidence type="ECO:0000259" key="2">
    <source>
        <dbReference type="Pfam" id="PF05175"/>
    </source>
</evidence>
<dbReference type="InterPro" id="IPR029063">
    <property type="entry name" value="SAM-dependent_MTases_sf"/>
</dbReference>